<comment type="subcellular location">
    <subcellularLocation>
        <location evidence="1">Cell inner membrane</location>
        <topology evidence="1">Single-pass membrane protein</topology>
    </subcellularLocation>
</comment>
<accession>A0ABP8HZC9</accession>
<dbReference type="InterPro" id="IPR022346">
    <property type="entry name" value="T2SS_GspH"/>
</dbReference>
<feature type="domain" description="General secretion pathway GspH" evidence="12">
    <location>
        <begin position="46"/>
        <end position="149"/>
    </location>
</feature>
<evidence type="ECO:0000256" key="4">
    <source>
        <dbReference type="ARBA" id="ARBA00022481"/>
    </source>
</evidence>
<evidence type="ECO:0000256" key="9">
    <source>
        <dbReference type="ARBA" id="ARBA00025772"/>
    </source>
</evidence>
<protein>
    <recommendedName>
        <fullName evidence="2">Type II secretion system protein H</fullName>
    </recommendedName>
    <alternativeName>
        <fullName evidence="10">General secretion pathway protein H</fullName>
    </alternativeName>
</protein>
<evidence type="ECO:0000256" key="11">
    <source>
        <dbReference type="SAM" id="Phobius"/>
    </source>
</evidence>
<dbReference type="SUPFAM" id="SSF54523">
    <property type="entry name" value="Pili subunits"/>
    <property type="match status" value="1"/>
</dbReference>
<dbReference type="Gene3D" id="3.55.40.10">
    <property type="entry name" value="minor pseudopilin epsh domain"/>
    <property type="match status" value="1"/>
</dbReference>
<keyword evidence="5" id="KW-0997">Cell inner membrane</keyword>
<evidence type="ECO:0000256" key="6">
    <source>
        <dbReference type="ARBA" id="ARBA00022692"/>
    </source>
</evidence>
<dbReference type="PROSITE" id="PS00409">
    <property type="entry name" value="PROKAR_NTER_METHYL"/>
    <property type="match status" value="1"/>
</dbReference>
<gene>
    <name evidence="13" type="ORF">GCM10023150_11060</name>
</gene>
<evidence type="ECO:0000313" key="14">
    <source>
        <dbReference type="Proteomes" id="UP001501294"/>
    </source>
</evidence>
<dbReference type="InterPro" id="IPR012902">
    <property type="entry name" value="N_methyl_site"/>
</dbReference>
<keyword evidence="3" id="KW-1003">Cell membrane</keyword>
<keyword evidence="6 11" id="KW-0812">Transmembrane</keyword>
<dbReference type="InterPro" id="IPR045584">
    <property type="entry name" value="Pilin-like"/>
</dbReference>
<dbReference type="Pfam" id="PF07963">
    <property type="entry name" value="N_methyl"/>
    <property type="match status" value="1"/>
</dbReference>
<sequence>MIKGFTLPEVLVSVAIVSIIGLIATPPISYMLEKSSVESDVFTIKNVIETTRTKAISSNRFFIICGFSPEDDCSRDWSELRVLERSTRNTHYQTELKAEYESVTWAAFQNKAGLTIAPTGYTHHQNGSLYLCHRRDGRLHRALVVSKSGRVTTIQHSSKLDERCSVKS</sequence>
<dbReference type="RefSeq" id="WP_223577692.1">
    <property type="nucleotide sequence ID" value="NZ_BAABFU010000002.1"/>
</dbReference>
<evidence type="ECO:0000256" key="10">
    <source>
        <dbReference type="ARBA" id="ARBA00030775"/>
    </source>
</evidence>
<feature type="transmembrane region" description="Helical" evidence="11">
    <location>
        <begin position="12"/>
        <end position="32"/>
    </location>
</feature>
<keyword evidence="14" id="KW-1185">Reference proteome</keyword>
<evidence type="ECO:0000256" key="3">
    <source>
        <dbReference type="ARBA" id="ARBA00022475"/>
    </source>
</evidence>
<dbReference type="Pfam" id="PF12019">
    <property type="entry name" value="GspH"/>
    <property type="match status" value="1"/>
</dbReference>
<keyword evidence="7 11" id="KW-1133">Transmembrane helix</keyword>
<keyword evidence="4" id="KW-0488">Methylation</keyword>
<evidence type="ECO:0000256" key="7">
    <source>
        <dbReference type="ARBA" id="ARBA00022989"/>
    </source>
</evidence>
<dbReference type="NCBIfam" id="TIGR02532">
    <property type="entry name" value="IV_pilin_GFxxxE"/>
    <property type="match status" value="1"/>
</dbReference>
<evidence type="ECO:0000313" key="13">
    <source>
        <dbReference type="EMBL" id="GAA4348064.1"/>
    </source>
</evidence>
<name>A0ABP8HZC9_9GAMM</name>
<evidence type="ECO:0000256" key="5">
    <source>
        <dbReference type="ARBA" id="ARBA00022519"/>
    </source>
</evidence>
<evidence type="ECO:0000256" key="1">
    <source>
        <dbReference type="ARBA" id="ARBA00004377"/>
    </source>
</evidence>
<organism evidence="13 14">
    <name type="scientific">Kangiella taiwanensis</name>
    <dbReference type="NCBI Taxonomy" id="1079179"/>
    <lineage>
        <taxon>Bacteria</taxon>
        <taxon>Pseudomonadati</taxon>
        <taxon>Pseudomonadota</taxon>
        <taxon>Gammaproteobacteria</taxon>
        <taxon>Kangiellales</taxon>
        <taxon>Kangiellaceae</taxon>
        <taxon>Kangiella</taxon>
    </lineage>
</organism>
<dbReference type="Proteomes" id="UP001501294">
    <property type="component" value="Unassembled WGS sequence"/>
</dbReference>
<evidence type="ECO:0000256" key="8">
    <source>
        <dbReference type="ARBA" id="ARBA00023136"/>
    </source>
</evidence>
<dbReference type="EMBL" id="BAABFU010000002">
    <property type="protein sequence ID" value="GAA4348064.1"/>
    <property type="molecule type" value="Genomic_DNA"/>
</dbReference>
<proteinExistence type="inferred from homology"/>
<evidence type="ECO:0000256" key="2">
    <source>
        <dbReference type="ARBA" id="ARBA00021549"/>
    </source>
</evidence>
<comment type="similarity">
    <text evidence="9">Belongs to the GSP H family.</text>
</comment>
<comment type="caution">
    <text evidence="13">The sequence shown here is derived from an EMBL/GenBank/DDBJ whole genome shotgun (WGS) entry which is preliminary data.</text>
</comment>
<keyword evidence="8 11" id="KW-0472">Membrane</keyword>
<evidence type="ECO:0000259" key="12">
    <source>
        <dbReference type="Pfam" id="PF12019"/>
    </source>
</evidence>
<reference evidence="14" key="1">
    <citation type="journal article" date="2019" name="Int. J. Syst. Evol. Microbiol.">
        <title>The Global Catalogue of Microorganisms (GCM) 10K type strain sequencing project: providing services to taxonomists for standard genome sequencing and annotation.</title>
        <authorList>
            <consortium name="The Broad Institute Genomics Platform"/>
            <consortium name="The Broad Institute Genome Sequencing Center for Infectious Disease"/>
            <person name="Wu L."/>
            <person name="Ma J."/>
        </authorList>
    </citation>
    <scope>NUCLEOTIDE SEQUENCE [LARGE SCALE GENOMIC DNA]</scope>
    <source>
        <strain evidence="14">JCM 17727</strain>
    </source>
</reference>